<evidence type="ECO:0000313" key="7">
    <source>
        <dbReference type="RefSeq" id="XP_022313315.1"/>
    </source>
</evidence>
<dbReference type="GO" id="GO:0036149">
    <property type="term" value="P:phosphatidylinositol acyl-chain remodeling"/>
    <property type="evidence" value="ECO:0007669"/>
    <property type="project" value="TreeGrafter"/>
</dbReference>
<dbReference type="SMART" id="SM00563">
    <property type="entry name" value="PlsC"/>
    <property type="match status" value="1"/>
</dbReference>
<accession>A0A8B8CCA9</accession>
<feature type="transmembrane region" description="Helical" evidence="4">
    <location>
        <begin position="317"/>
        <end position="339"/>
    </location>
</feature>
<gene>
    <name evidence="7" type="primary">LOC111118249</name>
</gene>
<evidence type="ECO:0000256" key="2">
    <source>
        <dbReference type="ARBA" id="ARBA00022679"/>
    </source>
</evidence>
<evidence type="ECO:0000313" key="6">
    <source>
        <dbReference type="Proteomes" id="UP000694844"/>
    </source>
</evidence>
<keyword evidence="4" id="KW-1133">Transmembrane helix</keyword>
<keyword evidence="6" id="KW-1185">Reference proteome</keyword>
<proteinExistence type="inferred from homology"/>
<dbReference type="OrthoDB" id="189226at2759"/>
<dbReference type="AlphaFoldDB" id="A0A8B8CCA9"/>
<evidence type="ECO:0000256" key="3">
    <source>
        <dbReference type="ARBA" id="ARBA00023315"/>
    </source>
</evidence>
<dbReference type="GO" id="GO:0016746">
    <property type="term" value="F:acyltransferase activity"/>
    <property type="evidence" value="ECO:0007669"/>
    <property type="project" value="UniProtKB-KW"/>
</dbReference>
<feature type="transmembrane region" description="Helical" evidence="4">
    <location>
        <begin position="345"/>
        <end position="363"/>
    </location>
</feature>
<dbReference type="CDD" id="cd07990">
    <property type="entry name" value="LPLAT_LCLAT1-like"/>
    <property type="match status" value="1"/>
</dbReference>
<dbReference type="RefSeq" id="XP_022313315.1">
    <property type="nucleotide sequence ID" value="XM_022457607.1"/>
</dbReference>
<reference evidence="7" key="1">
    <citation type="submission" date="2025-08" db="UniProtKB">
        <authorList>
            <consortium name="RefSeq"/>
        </authorList>
    </citation>
    <scope>IDENTIFICATION</scope>
    <source>
        <tissue evidence="7">Whole sample</tissue>
    </source>
</reference>
<keyword evidence="2" id="KW-0808">Transferase</keyword>
<dbReference type="Pfam" id="PF01553">
    <property type="entry name" value="Acyltransferase"/>
    <property type="match status" value="1"/>
</dbReference>
<keyword evidence="4" id="KW-0472">Membrane</keyword>
<dbReference type="InterPro" id="IPR032098">
    <property type="entry name" value="Acyltransf_C"/>
</dbReference>
<dbReference type="PANTHER" id="PTHR10983:SF73">
    <property type="entry name" value="1-ACYL-SN-GLYCEROL-3-PHOSPHATE ACYLTRANSFERASE EPSILON"/>
    <property type="match status" value="1"/>
</dbReference>
<evidence type="ECO:0000256" key="1">
    <source>
        <dbReference type="ARBA" id="ARBA00008655"/>
    </source>
</evidence>
<dbReference type="GO" id="GO:0005739">
    <property type="term" value="C:mitochondrion"/>
    <property type="evidence" value="ECO:0007669"/>
    <property type="project" value="TreeGrafter"/>
</dbReference>
<evidence type="ECO:0000259" key="5">
    <source>
        <dbReference type="SMART" id="SM00563"/>
    </source>
</evidence>
<dbReference type="Proteomes" id="UP000694844">
    <property type="component" value="Chromosome 2"/>
</dbReference>
<dbReference type="PANTHER" id="PTHR10983">
    <property type="entry name" value="1-ACYLGLYCEROL-3-PHOSPHATE ACYLTRANSFERASE-RELATED"/>
    <property type="match status" value="1"/>
</dbReference>
<organism evidence="6 7">
    <name type="scientific">Crassostrea virginica</name>
    <name type="common">Eastern oyster</name>
    <dbReference type="NCBI Taxonomy" id="6565"/>
    <lineage>
        <taxon>Eukaryota</taxon>
        <taxon>Metazoa</taxon>
        <taxon>Spiralia</taxon>
        <taxon>Lophotrochozoa</taxon>
        <taxon>Mollusca</taxon>
        <taxon>Bivalvia</taxon>
        <taxon>Autobranchia</taxon>
        <taxon>Pteriomorphia</taxon>
        <taxon>Ostreida</taxon>
        <taxon>Ostreoidea</taxon>
        <taxon>Ostreidae</taxon>
        <taxon>Crassostrea</taxon>
    </lineage>
</organism>
<dbReference type="GO" id="GO:0005783">
    <property type="term" value="C:endoplasmic reticulum"/>
    <property type="evidence" value="ECO:0007669"/>
    <property type="project" value="TreeGrafter"/>
</dbReference>
<dbReference type="Pfam" id="PF16076">
    <property type="entry name" value="Acyltransf_C"/>
    <property type="match status" value="1"/>
</dbReference>
<feature type="domain" description="Phospholipid/glycerol acyltransferase" evidence="5">
    <location>
        <begin position="89"/>
        <end position="212"/>
    </location>
</feature>
<sequence>MLSIIVHAQSLRWLFPAAAMLSAAPIHITAWAAARFLSLPLPRRVYRAVDDALYSTYQRYVLFFMHCYTGAQIYTYGDAEESQDSKENAVFICNHQSTMDWVVANIVALQHQNLGHVRYVIKDGLKYFPLYGFYFKQHDCIFVRRGQFSKTSMEKQVKRMAERNEPVWMVIFPEGTRFNPSNPQMIQRSRMLAEKKGVSPTEHVLPPKLGALQVCLEHLRDHVTVIYDVTIAFSDTVNDSGVRLEAPGMPEFLMQSSPEIHLNIEKINIAEVPVDGEKMQNWLDQQFRKKDRLLSHFYSTDKDKAGRFPGERSRLPITLSQTLPAALFYNGFLVLMMTTPATRSLYWKISLFGTVLGCVWMSFRSQA</sequence>
<name>A0A8B8CCA9_CRAVI</name>
<protein>
    <submittedName>
        <fullName evidence="7">1-acyl-sn-glycerol-3-phosphate acyltransferase epsilon-like</fullName>
    </submittedName>
</protein>
<dbReference type="SUPFAM" id="SSF69593">
    <property type="entry name" value="Glycerol-3-phosphate (1)-acyltransferase"/>
    <property type="match status" value="1"/>
</dbReference>
<dbReference type="KEGG" id="cvn:111118249"/>
<keyword evidence="4" id="KW-0812">Transmembrane</keyword>
<dbReference type="InterPro" id="IPR002123">
    <property type="entry name" value="Plipid/glycerol_acylTrfase"/>
</dbReference>
<comment type="similarity">
    <text evidence="1">Belongs to the 1-acyl-sn-glycerol-3-phosphate acyltransferase family.</text>
</comment>
<evidence type="ECO:0000256" key="4">
    <source>
        <dbReference type="SAM" id="Phobius"/>
    </source>
</evidence>
<keyword evidence="3" id="KW-0012">Acyltransferase</keyword>
<dbReference type="GeneID" id="111118249"/>
<feature type="transmembrane region" description="Helical" evidence="4">
    <location>
        <begin position="13"/>
        <end position="34"/>
    </location>
</feature>